<feature type="compositionally biased region" description="Acidic residues" evidence="3">
    <location>
        <begin position="17"/>
        <end position="26"/>
    </location>
</feature>
<dbReference type="PANTHER" id="PTHR21694">
    <property type="entry name" value="COILED-COIL DOMAIN-CONTAINING PROTEIN 63"/>
    <property type="match status" value="1"/>
</dbReference>
<evidence type="ECO:0000256" key="3">
    <source>
        <dbReference type="SAM" id="MobiDB-lite"/>
    </source>
</evidence>
<evidence type="ECO:0000313" key="6">
    <source>
        <dbReference type="Proteomes" id="UP000244005"/>
    </source>
</evidence>
<reference evidence="6" key="1">
    <citation type="journal article" date="2017" name="Cell">
        <title>Insights into land plant evolution garnered from the Marchantia polymorpha genome.</title>
        <authorList>
            <person name="Bowman J.L."/>
            <person name="Kohchi T."/>
            <person name="Yamato K.T."/>
            <person name="Jenkins J."/>
            <person name="Shu S."/>
            <person name="Ishizaki K."/>
            <person name="Yamaoka S."/>
            <person name="Nishihama R."/>
            <person name="Nakamura Y."/>
            <person name="Berger F."/>
            <person name="Adam C."/>
            <person name="Aki S.S."/>
            <person name="Althoff F."/>
            <person name="Araki T."/>
            <person name="Arteaga-Vazquez M.A."/>
            <person name="Balasubrmanian S."/>
            <person name="Barry K."/>
            <person name="Bauer D."/>
            <person name="Boehm C.R."/>
            <person name="Briginshaw L."/>
            <person name="Caballero-Perez J."/>
            <person name="Catarino B."/>
            <person name="Chen F."/>
            <person name="Chiyoda S."/>
            <person name="Chovatia M."/>
            <person name="Davies K.M."/>
            <person name="Delmans M."/>
            <person name="Demura T."/>
            <person name="Dierschke T."/>
            <person name="Dolan L."/>
            <person name="Dorantes-Acosta A.E."/>
            <person name="Eklund D.M."/>
            <person name="Florent S.N."/>
            <person name="Flores-Sandoval E."/>
            <person name="Fujiyama A."/>
            <person name="Fukuzawa H."/>
            <person name="Galik B."/>
            <person name="Grimanelli D."/>
            <person name="Grimwood J."/>
            <person name="Grossniklaus U."/>
            <person name="Hamada T."/>
            <person name="Haseloff J."/>
            <person name="Hetherington A.J."/>
            <person name="Higo A."/>
            <person name="Hirakawa Y."/>
            <person name="Hundley H.N."/>
            <person name="Ikeda Y."/>
            <person name="Inoue K."/>
            <person name="Inoue S.I."/>
            <person name="Ishida S."/>
            <person name="Jia Q."/>
            <person name="Kakita M."/>
            <person name="Kanazawa T."/>
            <person name="Kawai Y."/>
            <person name="Kawashima T."/>
            <person name="Kennedy M."/>
            <person name="Kinose K."/>
            <person name="Kinoshita T."/>
            <person name="Kohara Y."/>
            <person name="Koide E."/>
            <person name="Komatsu K."/>
            <person name="Kopischke S."/>
            <person name="Kubo M."/>
            <person name="Kyozuka J."/>
            <person name="Lagercrantz U."/>
            <person name="Lin S.S."/>
            <person name="Lindquist E."/>
            <person name="Lipzen A.M."/>
            <person name="Lu C.W."/>
            <person name="De Luna E."/>
            <person name="Martienssen R.A."/>
            <person name="Minamino N."/>
            <person name="Mizutani M."/>
            <person name="Mizutani M."/>
            <person name="Mochizuki N."/>
            <person name="Monte I."/>
            <person name="Mosher R."/>
            <person name="Nagasaki H."/>
            <person name="Nakagami H."/>
            <person name="Naramoto S."/>
            <person name="Nishitani K."/>
            <person name="Ohtani M."/>
            <person name="Okamoto T."/>
            <person name="Okumura M."/>
            <person name="Phillips J."/>
            <person name="Pollak B."/>
            <person name="Reinders A."/>
            <person name="Rovekamp M."/>
            <person name="Sano R."/>
            <person name="Sawa S."/>
            <person name="Schmid M.W."/>
            <person name="Shirakawa M."/>
            <person name="Solano R."/>
            <person name="Spunde A."/>
            <person name="Suetsugu N."/>
            <person name="Sugano S."/>
            <person name="Sugiyama A."/>
            <person name="Sun R."/>
            <person name="Suzuki Y."/>
            <person name="Takenaka M."/>
            <person name="Takezawa D."/>
            <person name="Tomogane H."/>
            <person name="Tsuzuki M."/>
            <person name="Ueda T."/>
            <person name="Umeda M."/>
            <person name="Ward J.M."/>
            <person name="Watanabe Y."/>
            <person name="Yazaki K."/>
            <person name="Yokoyama R."/>
            <person name="Yoshitake Y."/>
            <person name="Yotsui I."/>
            <person name="Zachgo S."/>
            <person name="Schmutz J."/>
        </authorList>
    </citation>
    <scope>NUCLEOTIDE SEQUENCE [LARGE SCALE GENOMIC DNA]</scope>
    <source>
        <strain evidence="6">Tak-1</strain>
    </source>
</reference>
<keyword evidence="6" id="KW-1185">Reference proteome</keyword>
<feature type="domain" description="ODAD1 central coiled coil region" evidence="4">
    <location>
        <begin position="208"/>
        <end position="288"/>
    </location>
</feature>
<gene>
    <name evidence="5" type="ORF">MARPO_0009s0210</name>
</gene>
<organism evidence="5 6">
    <name type="scientific">Marchantia polymorpha</name>
    <name type="common">Common liverwort</name>
    <name type="synonym">Marchantia aquatica</name>
    <dbReference type="NCBI Taxonomy" id="3197"/>
    <lineage>
        <taxon>Eukaryota</taxon>
        <taxon>Viridiplantae</taxon>
        <taxon>Streptophyta</taxon>
        <taxon>Embryophyta</taxon>
        <taxon>Marchantiophyta</taxon>
        <taxon>Marchantiopsida</taxon>
        <taxon>Marchantiidae</taxon>
        <taxon>Marchantiales</taxon>
        <taxon>Marchantiaceae</taxon>
        <taxon>Marchantia</taxon>
    </lineage>
</organism>
<proteinExistence type="predicted"/>
<dbReference type="OrthoDB" id="6766775at2759"/>
<dbReference type="PANTHER" id="PTHR21694:SF18">
    <property type="entry name" value="COILED-COIL DOMAIN-CONTAINING PROTEIN 63"/>
    <property type="match status" value="1"/>
</dbReference>
<evidence type="ECO:0000256" key="2">
    <source>
        <dbReference type="SAM" id="Coils"/>
    </source>
</evidence>
<feature type="coiled-coil region" evidence="2">
    <location>
        <begin position="399"/>
        <end position="426"/>
    </location>
</feature>
<accession>A0A2R6XM06</accession>
<dbReference type="InterPro" id="IPR049258">
    <property type="entry name" value="ODAD1_CC"/>
</dbReference>
<dbReference type="Pfam" id="PF21773">
    <property type="entry name" value="ODAD1_CC"/>
    <property type="match status" value="1"/>
</dbReference>
<dbReference type="Proteomes" id="UP000244005">
    <property type="component" value="Unassembled WGS sequence"/>
</dbReference>
<dbReference type="AlphaFoldDB" id="A0A2R6XM06"/>
<sequence length="587" mass="67479">MASGSYEDKPHVRFGDDNGDDEEEIDYTQPKSPKSPKSRLDARRATPGVLQHFKPTVHPKNIPTSFGIAAAFAVQKAPKPPPPAVPPEDEMKELHKKFRMMTASQRHFHAESETVLRRQRALLDTLLSDNRSVQQQIDLYYNEDVLAEIARLRENVTYMTAKIEVEAKRLSELDHVTQEMNTREWDSRKLMGGVFAPRDKEHHNQIYICILENRLEKAMGDMDACCYYNKCLLAEMQGLKTEHDMFDILSAKLDIELHQKIAQMAELVEDCYALYEQRDDFQRLISEILEMEAEGEAYKRWQLYGSWIGLDGRPLAETAFKLDERQQKRLKMKRPTLPLTNEASLREIFSIQDDDNMTRFVSKPYTKKYEKVIEIKAFMKTQEVLGFETKDVDPVLPALLAARERHAELLRKVQALNAEIESAAAARLGSFMDSDDEEEDNQYDDMFAQFSENDFLRLIRELKRQIYTVFKDAGLSTFDEGLETAIMDGTVHDDSLEFAITKLFSKTENFIEEISEPAGLNETRKLTENIEGEYTNDCQFKGDELVSRFQGPCTRGVIGCSRNWSLVALTVQQFACREKSISDGLQP</sequence>
<dbReference type="EMBL" id="KZ772681">
    <property type="protein sequence ID" value="PTQ47132.1"/>
    <property type="molecule type" value="Genomic_DNA"/>
</dbReference>
<name>A0A2R6XM06_MARPO</name>
<dbReference type="OMA" id="IEIKAFM"/>
<dbReference type="InterPro" id="IPR051876">
    <property type="entry name" value="ODA-DC/CCD"/>
</dbReference>
<evidence type="ECO:0000259" key="4">
    <source>
        <dbReference type="Pfam" id="PF21773"/>
    </source>
</evidence>
<evidence type="ECO:0000313" key="5">
    <source>
        <dbReference type="EMBL" id="PTQ47132.1"/>
    </source>
</evidence>
<evidence type="ECO:0000256" key="1">
    <source>
        <dbReference type="ARBA" id="ARBA00023054"/>
    </source>
</evidence>
<feature type="compositionally biased region" description="Basic and acidic residues" evidence="3">
    <location>
        <begin position="1"/>
        <end position="16"/>
    </location>
</feature>
<keyword evidence="1 2" id="KW-0175">Coiled coil</keyword>
<protein>
    <recommendedName>
        <fullName evidence="4">ODAD1 central coiled coil region domain-containing protein</fullName>
    </recommendedName>
</protein>
<feature type="region of interest" description="Disordered" evidence="3">
    <location>
        <begin position="1"/>
        <end position="57"/>
    </location>
</feature>